<dbReference type="OrthoDB" id="5926630at2759"/>
<dbReference type="GO" id="GO:0004531">
    <property type="term" value="F:deoxyribonuclease II activity"/>
    <property type="evidence" value="ECO:0007669"/>
    <property type="project" value="InterPro"/>
</dbReference>
<dbReference type="Proteomes" id="UP000054843">
    <property type="component" value="Unassembled WGS sequence"/>
</dbReference>
<proteinExistence type="inferred from homology"/>
<evidence type="ECO:0000256" key="3">
    <source>
        <dbReference type="SAM" id="SignalP"/>
    </source>
</evidence>
<evidence type="ECO:0000256" key="1">
    <source>
        <dbReference type="ARBA" id="ARBA00007527"/>
    </source>
</evidence>
<reference evidence="4 5" key="1">
    <citation type="submission" date="2015-01" db="EMBL/GenBank/DDBJ databases">
        <title>Evolution of Trichinella species and genotypes.</title>
        <authorList>
            <person name="Korhonen P.K."/>
            <person name="Edoardo P."/>
            <person name="Giuseppe L.R."/>
            <person name="Gasser R.B."/>
        </authorList>
    </citation>
    <scope>NUCLEOTIDE SEQUENCE [LARGE SCALE GENOMIC DNA]</scope>
    <source>
        <strain evidence="4">ISS1980</strain>
    </source>
</reference>
<keyword evidence="2" id="KW-0378">Hydrolase</keyword>
<dbReference type="EMBL" id="JYDO01000192">
    <property type="protein sequence ID" value="KRZ67593.1"/>
    <property type="molecule type" value="Genomic_DNA"/>
</dbReference>
<organism evidence="4 5">
    <name type="scientific">Trichinella papuae</name>
    <dbReference type="NCBI Taxonomy" id="268474"/>
    <lineage>
        <taxon>Eukaryota</taxon>
        <taxon>Metazoa</taxon>
        <taxon>Ecdysozoa</taxon>
        <taxon>Nematoda</taxon>
        <taxon>Enoplea</taxon>
        <taxon>Dorylaimia</taxon>
        <taxon>Trichinellida</taxon>
        <taxon>Trichinellidae</taxon>
        <taxon>Trichinella</taxon>
    </lineage>
</organism>
<evidence type="ECO:0000256" key="2">
    <source>
        <dbReference type="ARBA" id="ARBA00022801"/>
    </source>
</evidence>
<comment type="similarity">
    <text evidence="1">Belongs to the DNase II family.</text>
</comment>
<protein>
    <submittedName>
        <fullName evidence="4">Uncharacterized protein</fullName>
    </submittedName>
</protein>
<dbReference type="InterPro" id="IPR004947">
    <property type="entry name" value="DNase_II"/>
</dbReference>
<evidence type="ECO:0000313" key="5">
    <source>
        <dbReference type="Proteomes" id="UP000054843"/>
    </source>
</evidence>
<accession>A0A0V1M708</accession>
<comment type="caution">
    <text evidence="4">The sequence shown here is derived from an EMBL/GenBank/DDBJ whole genome shotgun (WGS) entry which is preliminary data.</text>
</comment>
<name>A0A0V1M708_9BILA</name>
<dbReference type="AlphaFoldDB" id="A0A0V1M708"/>
<gene>
    <name evidence="4" type="ORF">T10_1685</name>
</gene>
<keyword evidence="3" id="KW-0732">Signal</keyword>
<sequence>MMLTIAIVILISFGSSWAQNVATCKADGGADLNWYFVYKPPNVLQTKIMQSQGRPAWGPSAQTIERDNGHSVVRTMVHFIGNNANIKVLAYSDDPPNLPPRNEKSKAKGYFKVVY</sequence>
<keyword evidence="5" id="KW-1185">Reference proteome</keyword>
<feature type="signal peptide" evidence="3">
    <location>
        <begin position="1"/>
        <end position="18"/>
    </location>
</feature>
<feature type="chain" id="PRO_5006882283" evidence="3">
    <location>
        <begin position="19"/>
        <end position="115"/>
    </location>
</feature>
<evidence type="ECO:0000313" key="4">
    <source>
        <dbReference type="EMBL" id="KRZ67593.1"/>
    </source>
</evidence>
<dbReference type="Pfam" id="PF03265">
    <property type="entry name" value="DNase_II"/>
    <property type="match status" value="1"/>
</dbReference>